<evidence type="ECO:0000313" key="1">
    <source>
        <dbReference type="EMBL" id="BDI06686.1"/>
    </source>
</evidence>
<protein>
    <submittedName>
        <fullName evidence="1">Uncharacterized protein</fullName>
    </submittedName>
</protein>
<keyword evidence="2" id="KW-1185">Reference proteome</keyword>
<gene>
    <name evidence="1" type="ORF">CATMQ487_36560</name>
</gene>
<accession>A0ABN6PU92</accession>
<reference evidence="1" key="1">
    <citation type="submission" date="2022-04" db="EMBL/GenBank/DDBJ databases">
        <title>Whole genome sequence of Sphaerotilus sp. FB-5.</title>
        <authorList>
            <person name="Takeda M."/>
            <person name="Narihara S."/>
            <person name="Akimoto M."/>
            <person name="Akimoto R."/>
            <person name="Nishiyashiki S."/>
            <person name="Murakami T."/>
        </authorList>
    </citation>
    <scope>NUCLEOTIDE SEQUENCE</scope>
    <source>
        <strain evidence="1">FB-5</strain>
    </source>
</reference>
<name>A0ABN6PU92_9BURK</name>
<proteinExistence type="predicted"/>
<dbReference type="Proteomes" id="UP001057498">
    <property type="component" value="Chromosome"/>
</dbReference>
<dbReference type="EMBL" id="AP025730">
    <property type="protein sequence ID" value="BDI06686.1"/>
    <property type="molecule type" value="Genomic_DNA"/>
</dbReference>
<organism evidence="1 2">
    <name type="scientific">Sphaerotilus microaerophilus</name>
    <dbReference type="NCBI Taxonomy" id="2914710"/>
    <lineage>
        <taxon>Bacteria</taxon>
        <taxon>Pseudomonadati</taxon>
        <taxon>Pseudomonadota</taxon>
        <taxon>Betaproteobacteria</taxon>
        <taxon>Burkholderiales</taxon>
        <taxon>Sphaerotilaceae</taxon>
        <taxon>Sphaerotilus</taxon>
    </lineage>
</organism>
<evidence type="ECO:0000313" key="2">
    <source>
        <dbReference type="Proteomes" id="UP001057498"/>
    </source>
</evidence>
<sequence length="302" mass="33776">MGALSPLLAGGSGFRWDHLIYAYMVENTRVYEIFRRVVDELLHGEKLGAPTAEAQAWLRNTEELFFKDGAPFFIGSVTSHIRRDLRGSRRNPYQRMFAMELNHGTDDGKPYEYVRAEAANNDFVSTFEELLREAWVGMTYVTATSSSNPTDPSKIALLASKLKNMLLSRRQNGNLAREEFAAVSAMAWFHMTLEYTNTNDNSPIVKSLRAEANGTEQRLFKIAERVGLPAHGLSKHFFDIADAISRILIQIETGDFDDEAAVPALYTPAGVATSPEAAMRRIITHWTAITGRDVKARKVATN</sequence>